<feature type="region of interest" description="Disordered" evidence="1">
    <location>
        <begin position="52"/>
        <end position="102"/>
    </location>
</feature>
<comment type="caution">
    <text evidence="2">The sequence shown here is derived from an EMBL/GenBank/DDBJ whole genome shotgun (WGS) entry which is preliminary data.</text>
</comment>
<gene>
    <name evidence="2" type="ORF">HPP92_008018</name>
</gene>
<name>A0A835VBS2_VANPL</name>
<reference evidence="2 3" key="1">
    <citation type="journal article" date="2020" name="Nat. Food">
        <title>A phased Vanilla planifolia genome enables genetic improvement of flavour and production.</title>
        <authorList>
            <person name="Hasing T."/>
            <person name="Tang H."/>
            <person name="Brym M."/>
            <person name="Khazi F."/>
            <person name="Huang T."/>
            <person name="Chambers A.H."/>
        </authorList>
    </citation>
    <scope>NUCLEOTIDE SEQUENCE [LARGE SCALE GENOMIC DNA]</scope>
    <source>
        <tissue evidence="2">Leaf</tissue>
    </source>
</reference>
<feature type="compositionally biased region" description="Basic and acidic residues" evidence="1">
    <location>
        <begin position="55"/>
        <end position="102"/>
    </location>
</feature>
<organism evidence="2 3">
    <name type="scientific">Vanilla planifolia</name>
    <name type="common">Vanilla</name>
    <dbReference type="NCBI Taxonomy" id="51239"/>
    <lineage>
        <taxon>Eukaryota</taxon>
        <taxon>Viridiplantae</taxon>
        <taxon>Streptophyta</taxon>
        <taxon>Embryophyta</taxon>
        <taxon>Tracheophyta</taxon>
        <taxon>Spermatophyta</taxon>
        <taxon>Magnoliopsida</taxon>
        <taxon>Liliopsida</taxon>
        <taxon>Asparagales</taxon>
        <taxon>Orchidaceae</taxon>
        <taxon>Vanilloideae</taxon>
        <taxon>Vanilleae</taxon>
        <taxon>Vanilla</taxon>
    </lineage>
</organism>
<dbReference type="AlphaFoldDB" id="A0A835VBS2"/>
<proteinExistence type="predicted"/>
<evidence type="ECO:0000313" key="2">
    <source>
        <dbReference type="EMBL" id="KAG0491155.1"/>
    </source>
</evidence>
<accession>A0A835VBS2</accession>
<sequence>MFYTNFLKSQLLAYRIHQPTASGKRRRKKTRRLNHICKPRILGSYSQIASLTKQEITEETRKKQEDTNVEMKKGKPRKREKERERERSDHEPSIPLQRERSP</sequence>
<evidence type="ECO:0000313" key="3">
    <source>
        <dbReference type="Proteomes" id="UP000639772"/>
    </source>
</evidence>
<evidence type="ECO:0000256" key="1">
    <source>
        <dbReference type="SAM" id="MobiDB-lite"/>
    </source>
</evidence>
<dbReference type="EMBL" id="JADCNM010000003">
    <property type="protein sequence ID" value="KAG0491155.1"/>
    <property type="molecule type" value="Genomic_DNA"/>
</dbReference>
<protein>
    <submittedName>
        <fullName evidence="2">Uncharacterized protein</fullName>
    </submittedName>
</protein>
<dbReference type="Proteomes" id="UP000639772">
    <property type="component" value="Chromosome 3"/>
</dbReference>